<evidence type="ECO:0000256" key="7">
    <source>
        <dbReference type="ARBA" id="ARBA00022741"/>
    </source>
</evidence>
<evidence type="ECO:0000259" key="10">
    <source>
        <dbReference type="Pfam" id="PF00764"/>
    </source>
</evidence>
<comment type="catalytic activity">
    <reaction evidence="9">
        <text>L-citrulline + L-aspartate + ATP = 2-(N(omega)-L-arginino)succinate + AMP + diphosphate + H(+)</text>
        <dbReference type="Rhea" id="RHEA:10932"/>
        <dbReference type="ChEBI" id="CHEBI:15378"/>
        <dbReference type="ChEBI" id="CHEBI:29991"/>
        <dbReference type="ChEBI" id="CHEBI:30616"/>
        <dbReference type="ChEBI" id="CHEBI:33019"/>
        <dbReference type="ChEBI" id="CHEBI:57472"/>
        <dbReference type="ChEBI" id="CHEBI:57743"/>
        <dbReference type="ChEBI" id="CHEBI:456215"/>
        <dbReference type="EC" id="6.3.4.5"/>
    </reaction>
</comment>
<dbReference type="GO" id="GO:0000050">
    <property type="term" value="P:urea cycle"/>
    <property type="evidence" value="ECO:0007669"/>
    <property type="project" value="TreeGrafter"/>
</dbReference>
<protein>
    <recommendedName>
        <fullName evidence="3 9">Argininosuccinate synthase</fullName>
        <ecNumber evidence="3 9">6.3.4.5</ecNumber>
    </recommendedName>
    <alternativeName>
        <fullName evidence="9">Citrulline--aspartate ligase</fullName>
    </alternativeName>
</protein>
<evidence type="ECO:0000313" key="13">
    <source>
        <dbReference type="Proteomes" id="UP000481517"/>
    </source>
</evidence>
<dbReference type="CDD" id="cd01999">
    <property type="entry name" value="ASS"/>
    <property type="match status" value="1"/>
</dbReference>
<feature type="binding site" evidence="9">
    <location>
        <position position="180"/>
    </location>
    <ligand>
        <name>L-citrulline</name>
        <dbReference type="ChEBI" id="CHEBI:57743"/>
    </ligand>
</feature>
<keyword evidence="8 9" id="KW-0067">ATP-binding</keyword>
<feature type="binding site" evidence="9">
    <location>
        <position position="123"/>
    </location>
    <ligand>
        <name>L-aspartate</name>
        <dbReference type="ChEBI" id="CHEBI:29991"/>
    </ligand>
</feature>
<dbReference type="GO" id="GO:0000053">
    <property type="term" value="P:argininosuccinate metabolic process"/>
    <property type="evidence" value="ECO:0007669"/>
    <property type="project" value="TreeGrafter"/>
</dbReference>
<keyword evidence="9" id="KW-0963">Cytoplasm</keyword>
<comment type="subcellular location">
    <subcellularLocation>
        <location evidence="9">Cytoplasm</location>
    </subcellularLocation>
</comment>
<dbReference type="UniPathway" id="UPA00068">
    <property type="reaction ID" value="UER00113"/>
</dbReference>
<dbReference type="Gene3D" id="1.20.5.470">
    <property type="entry name" value="Single helix bin"/>
    <property type="match status" value="1"/>
</dbReference>
<feature type="domain" description="Arginosuccinate synthase C-terminal" evidence="11">
    <location>
        <begin position="179"/>
        <end position="396"/>
    </location>
</feature>
<comment type="similarity">
    <text evidence="9">Belongs to the argininosuccinate synthase family. Type 1 subfamily.</text>
</comment>
<evidence type="ECO:0000256" key="2">
    <source>
        <dbReference type="ARBA" id="ARBA00011881"/>
    </source>
</evidence>
<organism evidence="12 13">
    <name type="scientific">Pseudidiomarina piscicola</name>
    <dbReference type="NCBI Taxonomy" id="2614830"/>
    <lineage>
        <taxon>Bacteria</taxon>
        <taxon>Pseudomonadati</taxon>
        <taxon>Pseudomonadota</taxon>
        <taxon>Gammaproteobacteria</taxon>
        <taxon>Alteromonadales</taxon>
        <taxon>Idiomarinaceae</taxon>
        <taxon>Pseudidiomarina</taxon>
    </lineage>
</organism>
<keyword evidence="7 9" id="KW-0547">Nucleotide-binding</keyword>
<gene>
    <name evidence="9 12" type="primary">argG</name>
    <name evidence="12" type="ORF">PSI9734_01827</name>
</gene>
<proteinExistence type="inferred from homology"/>
<evidence type="ECO:0000256" key="8">
    <source>
        <dbReference type="ARBA" id="ARBA00022840"/>
    </source>
</evidence>
<dbReference type="Pfam" id="PF20979">
    <property type="entry name" value="Arginosuc_syn_C"/>
    <property type="match status" value="1"/>
</dbReference>
<evidence type="ECO:0000256" key="4">
    <source>
        <dbReference type="ARBA" id="ARBA00022571"/>
    </source>
</evidence>
<dbReference type="PANTHER" id="PTHR11587">
    <property type="entry name" value="ARGININOSUCCINATE SYNTHASE"/>
    <property type="match status" value="1"/>
</dbReference>
<dbReference type="InterPro" id="IPR001518">
    <property type="entry name" value="Arginosuc_synth"/>
</dbReference>
<feature type="binding site" evidence="9">
    <location>
        <position position="128"/>
    </location>
    <ligand>
        <name>L-aspartate</name>
        <dbReference type="ChEBI" id="CHEBI:29991"/>
    </ligand>
</feature>
<comment type="subunit">
    <text evidence="2 9">Homotetramer.</text>
</comment>
<dbReference type="HAMAP" id="MF_00005">
    <property type="entry name" value="Arg_succ_synth_type1"/>
    <property type="match status" value="1"/>
</dbReference>
<dbReference type="InterPro" id="IPR023434">
    <property type="entry name" value="Arginosuc_synth_type_1_subfam"/>
</dbReference>
<dbReference type="SUPFAM" id="SSF69864">
    <property type="entry name" value="Argininosuccinate synthetase, C-terminal domain"/>
    <property type="match status" value="1"/>
</dbReference>
<keyword evidence="13" id="KW-1185">Reference proteome</keyword>
<feature type="binding site" evidence="9">
    <location>
        <position position="131"/>
    </location>
    <ligand>
        <name>L-citrulline</name>
        <dbReference type="ChEBI" id="CHEBI:57743"/>
    </ligand>
</feature>
<dbReference type="Proteomes" id="UP000481517">
    <property type="component" value="Unassembled WGS sequence"/>
</dbReference>
<dbReference type="PROSITE" id="PS00564">
    <property type="entry name" value="ARGININOSUCCIN_SYN_1"/>
    <property type="match status" value="1"/>
</dbReference>
<dbReference type="Pfam" id="PF00764">
    <property type="entry name" value="Arginosuc_synth"/>
    <property type="match status" value="1"/>
</dbReference>
<evidence type="ECO:0000256" key="3">
    <source>
        <dbReference type="ARBA" id="ARBA00012286"/>
    </source>
</evidence>
<evidence type="ECO:0000256" key="5">
    <source>
        <dbReference type="ARBA" id="ARBA00022598"/>
    </source>
</evidence>
<dbReference type="EMBL" id="CADCXY010000004">
    <property type="protein sequence ID" value="CAB0151440.1"/>
    <property type="molecule type" value="Genomic_DNA"/>
</dbReference>
<evidence type="ECO:0000256" key="6">
    <source>
        <dbReference type="ARBA" id="ARBA00022605"/>
    </source>
</evidence>
<dbReference type="InterPro" id="IPR014729">
    <property type="entry name" value="Rossmann-like_a/b/a_fold"/>
</dbReference>
<dbReference type="InterPro" id="IPR024074">
    <property type="entry name" value="AS_cat/multimer_dom_body"/>
</dbReference>
<dbReference type="GO" id="GO:0005737">
    <property type="term" value="C:cytoplasm"/>
    <property type="evidence" value="ECO:0007669"/>
    <property type="project" value="UniProtKB-SubCell"/>
</dbReference>
<dbReference type="FunFam" id="3.40.50.620:FF:000019">
    <property type="entry name" value="Argininosuccinate synthase"/>
    <property type="match status" value="1"/>
</dbReference>
<dbReference type="EC" id="6.3.4.5" evidence="3 9"/>
<name>A0A6S6WPF7_9GAMM</name>
<dbReference type="GO" id="GO:0006526">
    <property type="term" value="P:L-arginine biosynthetic process"/>
    <property type="evidence" value="ECO:0007669"/>
    <property type="project" value="UniProtKB-UniRule"/>
</dbReference>
<comment type="pathway">
    <text evidence="1 9">Amino-acid biosynthesis; L-arginine biosynthesis; L-arginine from L-ornithine and carbamoyl phosphate: step 2/3.</text>
</comment>
<feature type="binding site" evidence="9">
    <location>
        <position position="265"/>
    </location>
    <ligand>
        <name>L-citrulline</name>
        <dbReference type="ChEBI" id="CHEBI:57743"/>
    </ligand>
</feature>
<feature type="binding site" evidence="9">
    <location>
        <position position="121"/>
    </location>
    <ligand>
        <name>ATP</name>
        <dbReference type="ChEBI" id="CHEBI:30616"/>
    </ligand>
</feature>
<keyword evidence="4 9" id="KW-0055">Arginine biosynthesis</keyword>
<dbReference type="PROSITE" id="PS00565">
    <property type="entry name" value="ARGININOSUCCIN_SYN_2"/>
    <property type="match status" value="1"/>
</dbReference>
<dbReference type="GO" id="GO:0005524">
    <property type="term" value="F:ATP binding"/>
    <property type="evidence" value="ECO:0007669"/>
    <property type="project" value="UniProtKB-UniRule"/>
</dbReference>
<evidence type="ECO:0000313" key="12">
    <source>
        <dbReference type="EMBL" id="CAB0151440.1"/>
    </source>
</evidence>
<dbReference type="InterPro" id="IPR048268">
    <property type="entry name" value="Arginosuc_syn_C"/>
</dbReference>
<feature type="domain" description="Arginosuccinate synthase-like N-terminal" evidence="10">
    <location>
        <begin position="8"/>
        <end position="170"/>
    </location>
</feature>
<feature type="binding site" evidence="9">
    <location>
        <position position="189"/>
    </location>
    <ligand>
        <name>L-citrulline</name>
        <dbReference type="ChEBI" id="CHEBI:57743"/>
    </ligand>
</feature>
<dbReference type="SUPFAM" id="SSF52402">
    <property type="entry name" value="Adenine nucleotide alpha hydrolases-like"/>
    <property type="match status" value="1"/>
</dbReference>
<feature type="binding site" evidence="9">
    <location>
        <position position="91"/>
    </location>
    <ligand>
        <name>L-citrulline</name>
        <dbReference type="ChEBI" id="CHEBI:57743"/>
    </ligand>
</feature>
<dbReference type="Gene3D" id="3.90.1260.10">
    <property type="entry name" value="Argininosuccinate synthetase, chain A, domain 2"/>
    <property type="match status" value="1"/>
</dbReference>
<dbReference type="PANTHER" id="PTHR11587:SF2">
    <property type="entry name" value="ARGININOSUCCINATE SYNTHASE"/>
    <property type="match status" value="1"/>
</dbReference>
<feature type="binding site" evidence="9">
    <location>
        <position position="277"/>
    </location>
    <ligand>
        <name>L-citrulline</name>
        <dbReference type="ChEBI" id="CHEBI:57743"/>
    </ligand>
</feature>
<dbReference type="NCBIfam" id="TIGR00032">
    <property type="entry name" value="argG"/>
    <property type="match status" value="1"/>
</dbReference>
<dbReference type="InterPro" id="IPR018223">
    <property type="entry name" value="Arginosuc_synth_CS"/>
</dbReference>
<feature type="binding site" evidence="9">
    <location>
        <position position="127"/>
    </location>
    <ligand>
        <name>L-citrulline</name>
        <dbReference type="ChEBI" id="CHEBI:57743"/>
    </ligand>
</feature>
<dbReference type="FunFam" id="3.90.1260.10:FF:000007">
    <property type="entry name" value="Argininosuccinate synthase"/>
    <property type="match status" value="1"/>
</dbReference>
<feature type="binding site" evidence="9">
    <location>
        <position position="127"/>
    </location>
    <ligand>
        <name>L-aspartate</name>
        <dbReference type="ChEBI" id="CHEBI:29991"/>
    </ligand>
</feature>
<keyword evidence="5 9" id="KW-0436">Ligase</keyword>
<evidence type="ECO:0000256" key="9">
    <source>
        <dbReference type="HAMAP-Rule" id="MF_00005"/>
    </source>
</evidence>
<feature type="binding site" evidence="9">
    <location>
        <begin position="12"/>
        <end position="20"/>
    </location>
    <ligand>
        <name>ATP</name>
        <dbReference type="ChEBI" id="CHEBI:30616"/>
    </ligand>
</feature>
<sequence length="413" mass="44860">MTKQQVNKVVLAYSGGLDTSAIVPWLKENYNCEVVAFVADVGQGADELAGVEEKAIASGASSCYVVDLKAQLVNDVIVPTLKTGALYEGQYLLGTAVARPVIAAAQVEIARKVGADALAHGCTGKGNDQVRFEAAFAALAPDLQVIAPWREWHLTSRPQLLAYLEERGIPCSASITKIYSRDANLWHISTEGGELEDPWNAPSSQVWCWTTEPEQAPDTAEHLSLSFHQGEWVGLNGEAIDPVSAIDTLNQIAGAHGVGRLDMVENRLVGMKSRGCYETPAGAVLYAALQGLESLVLDRSSQDYRIRLGHEFAQLLYDGRWFTPLREVMQVAAEKLAEPLTGEVVLKLYKGQITLTQKQSPNSLYSSAFATFDEDDVYHQHHAEGFIRLYSLASRIRALQQASATDPQSGGTS</sequence>
<reference evidence="12 13" key="1">
    <citation type="submission" date="2020-02" db="EMBL/GenBank/DDBJ databases">
        <authorList>
            <person name="Rodrigo-Torres L."/>
            <person name="Arahal R. D."/>
            <person name="Lucena T."/>
        </authorList>
    </citation>
    <scope>NUCLEOTIDE SEQUENCE [LARGE SCALE GENOMIC DNA]</scope>
    <source>
        <strain evidence="12 13">CECT 9734</strain>
    </source>
</reference>
<dbReference type="GO" id="GO:0004055">
    <property type="term" value="F:argininosuccinate synthase activity"/>
    <property type="evidence" value="ECO:0007669"/>
    <property type="project" value="UniProtKB-UniRule"/>
</dbReference>
<dbReference type="Gene3D" id="3.40.50.620">
    <property type="entry name" value="HUPs"/>
    <property type="match status" value="1"/>
</dbReference>
<dbReference type="AlphaFoldDB" id="A0A6S6WPF7"/>
<evidence type="ECO:0000256" key="1">
    <source>
        <dbReference type="ARBA" id="ARBA00004967"/>
    </source>
</evidence>
<dbReference type="RefSeq" id="WP_173920819.1">
    <property type="nucleotide sequence ID" value="NZ_CADCXY010000004.1"/>
</dbReference>
<dbReference type="NCBIfam" id="NF001770">
    <property type="entry name" value="PRK00509.1"/>
    <property type="match status" value="1"/>
</dbReference>
<accession>A0A6S6WPF7</accession>
<feature type="binding site" evidence="9">
    <location>
        <position position="39"/>
    </location>
    <ligand>
        <name>ATP</name>
        <dbReference type="ChEBI" id="CHEBI:30616"/>
    </ligand>
</feature>
<dbReference type="InterPro" id="IPR048267">
    <property type="entry name" value="Arginosuc_syn_N"/>
</dbReference>
<keyword evidence="6 9" id="KW-0028">Amino-acid biosynthesis</keyword>
<evidence type="ECO:0000259" key="11">
    <source>
        <dbReference type="Pfam" id="PF20979"/>
    </source>
</evidence>
<comment type="caution">
    <text evidence="9">Lacks conserved residue(s) required for the propagation of feature annotation.</text>
</comment>